<evidence type="ECO:0000256" key="4">
    <source>
        <dbReference type="ARBA" id="ARBA00022723"/>
    </source>
</evidence>
<comment type="pathway">
    <text evidence="11">Porphyrin-containing compound metabolism.</text>
</comment>
<keyword evidence="2" id="KW-1003">Cell membrane</keyword>
<accession>A0A1J5TGE3</accession>
<keyword evidence="9 12" id="KW-0472">Membrane</keyword>
<keyword evidence="10" id="KW-1015">Disulfide bond</keyword>
<evidence type="ECO:0000256" key="8">
    <source>
        <dbReference type="ARBA" id="ARBA00023133"/>
    </source>
</evidence>
<comment type="caution">
    <text evidence="13">The sequence shown here is derived from an EMBL/GenBank/DDBJ whole genome shotgun (WGS) entry which is preliminary data.</text>
</comment>
<feature type="transmembrane region" description="Helical" evidence="12">
    <location>
        <begin position="273"/>
        <end position="294"/>
    </location>
</feature>
<keyword evidence="6" id="KW-0560">Oxidoreductase</keyword>
<evidence type="ECO:0000256" key="2">
    <source>
        <dbReference type="ARBA" id="ARBA00022475"/>
    </source>
</evidence>
<name>A0A1J5TGE3_9ARCH</name>
<dbReference type="GO" id="GO:0046872">
    <property type="term" value="F:metal ion binding"/>
    <property type="evidence" value="ECO:0007669"/>
    <property type="project" value="UniProtKB-KW"/>
</dbReference>
<sequence length="336" mass="37507">MAVWYRSHLVPFGLAVITFLIITTGGWTRISDAGESCPDWPQCFGTWGFDISEEEQAEWWEENPDEIDSRGAQHRYTTDQIFTEWAHRGLVGIIGILVIYSHYTAWSLKKEIGERTYRTHYVATVFLILQAVLGYITVDLDNAPWTVAIHLFMALMFTTSLLAVGLFWWNDQSGLPNILKLKENDSNVMNIVSMAMLLVLAQLLLGAYLSTSYHRGACGVGTEGWPLCSSKIIPSLSEFGIILQMSHRISALVVGGVLIWARTKIDDEIIVKAFNFALLFFGFNVVLGGVYILSADEGNFPEWISLLHLLIGVLTFLSLAGAYLICVVSKGEITDE</sequence>
<dbReference type="EMBL" id="MIYU01000004">
    <property type="protein sequence ID" value="OIR20007.1"/>
    <property type="molecule type" value="Genomic_DNA"/>
</dbReference>
<reference evidence="13 14" key="1">
    <citation type="submission" date="2016-08" db="EMBL/GenBank/DDBJ databases">
        <title>New Insights into Marine Group III Euryarchaeota, from dark to light.</title>
        <authorList>
            <person name="Haro-Moreno J.M."/>
            <person name="Rodriguez-Valera F."/>
            <person name="Lopez-Garcia P."/>
            <person name="Moreira D."/>
            <person name="Martin-Cuadrado A.B."/>
        </authorList>
    </citation>
    <scope>NUCLEOTIDE SEQUENCE [LARGE SCALE GENOMIC DNA]</scope>
    <source>
        <strain evidence="13">CG-Bathy1</strain>
    </source>
</reference>
<feature type="transmembrane region" description="Helical" evidence="12">
    <location>
        <begin position="12"/>
        <end position="30"/>
    </location>
</feature>
<dbReference type="Proteomes" id="UP000183815">
    <property type="component" value="Unassembled WGS sequence"/>
</dbReference>
<evidence type="ECO:0000256" key="6">
    <source>
        <dbReference type="ARBA" id="ARBA00023002"/>
    </source>
</evidence>
<dbReference type="Pfam" id="PF02628">
    <property type="entry name" value="COX15-CtaA"/>
    <property type="match status" value="1"/>
</dbReference>
<proteinExistence type="predicted"/>
<evidence type="ECO:0000256" key="11">
    <source>
        <dbReference type="ARBA" id="ARBA00023444"/>
    </source>
</evidence>
<keyword evidence="8" id="KW-0350">Heme biosynthesis</keyword>
<dbReference type="InterPro" id="IPR003780">
    <property type="entry name" value="COX15/CtaA_fam"/>
</dbReference>
<evidence type="ECO:0000256" key="3">
    <source>
        <dbReference type="ARBA" id="ARBA00022692"/>
    </source>
</evidence>
<evidence type="ECO:0000256" key="12">
    <source>
        <dbReference type="SAM" id="Phobius"/>
    </source>
</evidence>
<feature type="transmembrane region" description="Helical" evidence="12">
    <location>
        <begin position="239"/>
        <end position="261"/>
    </location>
</feature>
<dbReference type="PANTHER" id="PTHR35457">
    <property type="entry name" value="HEME A SYNTHASE"/>
    <property type="match status" value="1"/>
</dbReference>
<gene>
    <name evidence="13" type="ORF">BEU04_04125</name>
</gene>
<feature type="transmembrane region" description="Helical" evidence="12">
    <location>
        <begin position="306"/>
        <end position="328"/>
    </location>
</feature>
<feature type="transmembrane region" description="Helical" evidence="12">
    <location>
        <begin position="144"/>
        <end position="168"/>
    </location>
</feature>
<evidence type="ECO:0000313" key="13">
    <source>
        <dbReference type="EMBL" id="OIR20007.1"/>
    </source>
</evidence>
<evidence type="ECO:0000256" key="10">
    <source>
        <dbReference type="ARBA" id="ARBA00023157"/>
    </source>
</evidence>
<keyword evidence="3 12" id="KW-0812">Transmembrane</keyword>
<evidence type="ECO:0000256" key="9">
    <source>
        <dbReference type="ARBA" id="ARBA00023136"/>
    </source>
</evidence>
<evidence type="ECO:0000256" key="1">
    <source>
        <dbReference type="ARBA" id="ARBA00004141"/>
    </source>
</evidence>
<evidence type="ECO:0000256" key="5">
    <source>
        <dbReference type="ARBA" id="ARBA00022989"/>
    </source>
</evidence>
<organism evidence="13 14">
    <name type="scientific">Marine Group III euryarchaeote CG-Bathy1</name>
    <dbReference type="NCBI Taxonomy" id="1889001"/>
    <lineage>
        <taxon>Archaea</taxon>
        <taxon>Methanobacteriati</taxon>
        <taxon>Thermoplasmatota</taxon>
        <taxon>Thermoplasmata</taxon>
        <taxon>Candidatus Thermoprofundales</taxon>
    </lineage>
</organism>
<dbReference type="AlphaFoldDB" id="A0A1J5TGE3"/>
<keyword evidence="7" id="KW-0408">Iron</keyword>
<dbReference type="GO" id="GO:0016020">
    <property type="term" value="C:membrane"/>
    <property type="evidence" value="ECO:0007669"/>
    <property type="project" value="UniProtKB-SubCell"/>
</dbReference>
<evidence type="ECO:0008006" key="15">
    <source>
        <dbReference type="Google" id="ProtNLM"/>
    </source>
</evidence>
<keyword evidence="5 12" id="KW-1133">Transmembrane helix</keyword>
<dbReference type="GO" id="GO:0016491">
    <property type="term" value="F:oxidoreductase activity"/>
    <property type="evidence" value="ECO:0007669"/>
    <property type="project" value="UniProtKB-KW"/>
</dbReference>
<comment type="subcellular location">
    <subcellularLocation>
        <location evidence="1">Membrane</location>
        <topology evidence="1">Multi-pass membrane protein</topology>
    </subcellularLocation>
</comment>
<evidence type="ECO:0000313" key="14">
    <source>
        <dbReference type="Proteomes" id="UP000183815"/>
    </source>
</evidence>
<dbReference type="PANTHER" id="PTHR35457:SF1">
    <property type="entry name" value="HEME A SYNTHASE"/>
    <property type="match status" value="1"/>
</dbReference>
<feature type="transmembrane region" description="Helical" evidence="12">
    <location>
        <begin position="120"/>
        <end position="138"/>
    </location>
</feature>
<feature type="transmembrane region" description="Helical" evidence="12">
    <location>
        <begin position="85"/>
        <end position="108"/>
    </location>
</feature>
<dbReference type="GO" id="GO:0006784">
    <property type="term" value="P:heme A biosynthetic process"/>
    <property type="evidence" value="ECO:0007669"/>
    <property type="project" value="InterPro"/>
</dbReference>
<protein>
    <recommendedName>
        <fullName evidence="15">Cytochrome oxidase assembly protein</fullName>
    </recommendedName>
</protein>
<keyword evidence="4" id="KW-0479">Metal-binding</keyword>
<evidence type="ECO:0000256" key="7">
    <source>
        <dbReference type="ARBA" id="ARBA00023004"/>
    </source>
</evidence>
<feature type="transmembrane region" description="Helical" evidence="12">
    <location>
        <begin position="188"/>
        <end position="209"/>
    </location>
</feature>
<dbReference type="InterPro" id="IPR050450">
    <property type="entry name" value="COX15/CtaA_HemeA_synthase"/>
</dbReference>